<feature type="non-terminal residue" evidence="4">
    <location>
        <position position="507"/>
    </location>
</feature>
<accession>A0A8J9VVD3</accession>
<proteinExistence type="predicted"/>
<dbReference type="PANTHER" id="PTHR23240:SF8">
    <property type="entry name" value="PROTEIN ARTEMIS"/>
    <property type="match status" value="1"/>
</dbReference>
<sequence length="507" mass="58856">MDRKRRLALLLLLRHRRNRRKITRRMSVSSFECLLKSLEPHIRKNYTNMRNPVEPVEMLGITLRYLGSGNSITDLHFKFKRGKSTIAYIIQRVCRAIWTNLLRDNIPELTTESFQTIARGFDVKANFPQCIGNLRTKCDTMKSSFNGLISEIPYIRVDNFENKMSAEVRAYFLSHYHSDHIVGLHTDVFLEHLEKKAPKAYLYCTELTAAFIDDDLSHSHKKIMEYVKPLKMGSTLITLPPIDENNELLLTVTLIPAGHCAGSTMFLFKTSETTVLYTGDFRININDLPKYKALHSNEEPIKIDALYIDTTFLDEDHEYFPKRSESVDAMLNVMVDWLKTVDNAVSIHTSARYGYEYVFNEIYKNLGIKVYVSGAKWKLYSKIQHLVPGVTNSEYEKRIHLCGYPCENKGHSYINANYNNYLHIHLSARKWDNCSPNSPQIRLEYERSLSVCFATHCSAREILYFKNYFPISKVVGFPEAFRENIFENKAVMEPSKVDENVLRLLLH</sequence>
<dbReference type="Proteomes" id="UP000838878">
    <property type="component" value="Chromosome 9"/>
</dbReference>
<dbReference type="GO" id="GO:0036297">
    <property type="term" value="P:interstrand cross-link repair"/>
    <property type="evidence" value="ECO:0007669"/>
    <property type="project" value="TreeGrafter"/>
</dbReference>
<dbReference type="Pfam" id="PF23023">
    <property type="entry name" value="Anti-Pycsar_Apyc1"/>
    <property type="match status" value="1"/>
</dbReference>
<evidence type="ECO:0000256" key="2">
    <source>
        <dbReference type="ARBA" id="ARBA00022801"/>
    </source>
</evidence>
<evidence type="ECO:0000313" key="5">
    <source>
        <dbReference type="Proteomes" id="UP000838878"/>
    </source>
</evidence>
<gene>
    <name evidence="4" type="ORF">BINO364_LOCUS15990</name>
</gene>
<evidence type="ECO:0000313" key="4">
    <source>
        <dbReference type="EMBL" id="CAH0731078.1"/>
    </source>
</evidence>
<dbReference type="SUPFAM" id="SSF56281">
    <property type="entry name" value="Metallo-hydrolase/oxidoreductase"/>
    <property type="match status" value="1"/>
</dbReference>
<evidence type="ECO:0000256" key="1">
    <source>
        <dbReference type="ARBA" id="ARBA00022722"/>
    </source>
</evidence>
<protein>
    <submittedName>
        <fullName evidence="4">Uncharacterized protein</fullName>
    </submittedName>
</protein>
<dbReference type="OrthoDB" id="262529at2759"/>
<dbReference type="InterPro" id="IPR036866">
    <property type="entry name" value="RibonucZ/Hydroxyglut_hydro"/>
</dbReference>
<evidence type="ECO:0000256" key="3">
    <source>
        <dbReference type="ARBA" id="ARBA00022839"/>
    </source>
</evidence>
<reference evidence="4" key="1">
    <citation type="submission" date="2021-12" db="EMBL/GenBank/DDBJ databases">
        <authorList>
            <person name="Martin H S."/>
        </authorList>
    </citation>
    <scope>NUCLEOTIDE SEQUENCE</scope>
</reference>
<dbReference type="GO" id="GO:0000723">
    <property type="term" value="P:telomere maintenance"/>
    <property type="evidence" value="ECO:0007669"/>
    <property type="project" value="TreeGrafter"/>
</dbReference>
<dbReference type="PANTHER" id="PTHR23240">
    <property type="entry name" value="DNA CROSS-LINK REPAIR PROTEIN PSO2/SNM1-RELATED"/>
    <property type="match status" value="1"/>
</dbReference>
<keyword evidence="2" id="KW-0378">Hydrolase</keyword>
<dbReference type="Gene3D" id="3.60.15.10">
    <property type="entry name" value="Ribonuclease Z/Hydroxyacylglutathione hydrolase-like"/>
    <property type="match status" value="1"/>
</dbReference>
<dbReference type="GO" id="GO:0006303">
    <property type="term" value="P:double-strand break repair via nonhomologous end joining"/>
    <property type="evidence" value="ECO:0007669"/>
    <property type="project" value="TreeGrafter"/>
</dbReference>
<dbReference type="AlphaFoldDB" id="A0A8J9VVD3"/>
<dbReference type="EMBL" id="OV170229">
    <property type="protein sequence ID" value="CAH0731078.1"/>
    <property type="molecule type" value="Genomic_DNA"/>
</dbReference>
<keyword evidence="5" id="KW-1185">Reference proteome</keyword>
<name>A0A8J9VVD3_9NEOP</name>
<organism evidence="4 5">
    <name type="scientific">Brenthis ino</name>
    <name type="common">lesser marbled fritillary</name>
    <dbReference type="NCBI Taxonomy" id="405034"/>
    <lineage>
        <taxon>Eukaryota</taxon>
        <taxon>Metazoa</taxon>
        <taxon>Ecdysozoa</taxon>
        <taxon>Arthropoda</taxon>
        <taxon>Hexapoda</taxon>
        <taxon>Insecta</taxon>
        <taxon>Pterygota</taxon>
        <taxon>Neoptera</taxon>
        <taxon>Endopterygota</taxon>
        <taxon>Lepidoptera</taxon>
        <taxon>Glossata</taxon>
        <taxon>Ditrysia</taxon>
        <taxon>Papilionoidea</taxon>
        <taxon>Nymphalidae</taxon>
        <taxon>Heliconiinae</taxon>
        <taxon>Argynnini</taxon>
        <taxon>Brenthis</taxon>
    </lineage>
</organism>
<keyword evidence="3" id="KW-0269">Exonuclease</keyword>
<dbReference type="GO" id="GO:0035312">
    <property type="term" value="F:5'-3' DNA exonuclease activity"/>
    <property type="evidence" value="ECO:0007669"/>
    <property type="project" value="TreeGrafter"/>
</dbReference>
<dbReference type="Gene3D" id="3.40.50.12650">
    <property type="match status" value="1"/>
</dbReference>
<keyword evidence="1" id="KW-0540">Nuclease</keyword>
<dbReference type="GO" id="GO:0003684">
    <property type="term" value="F:damaged DNA binding"/>
    <property type="evidence" value="ECO:0007669"/>
    <property type="project" value="TreeGrafter"/>
</dbReference>